<dbReference type="Proteomes" id="UP000184310">
    <property type="component" value="Unassembled WGS sequence"/>
</dbReference>
<sequence>MLGACMRKKFLSIAIGLLSIFTLILLFNYLKENEMIVKKLKNEIRVSKLDDKQRQLLNVFSGGNIYSYDINCDRKAYKKLDIWLERYEKGEFKGEAFRGSEESSQINNSNIKYMFSFEDTERGKIYRDAMVDGEKMYWVGKSDMPFDKLKDIMVKYSFGTDNKKIDFNKDIILAVWGERKESYMEASLSDATNVNEEKFKKIINDERAFILKCKFSK</sequence>
<evidence type="ECO:0000313" key="2">
    <source>
        <dbReference type="EMBL" id="SHI62246.1"/>
    </source>
</evidence>
<keyword evidence="1" id="KW-0472">Membrane</keyword>
<accession>A0A1M6CML5</accession>
<proteinExistence type="predicted"/>
<protein>
    <submittedName>
        <fullName evidence="2">Uncharacterized protein</fullName>
    </submittedName>
</protein>
<feature type="transmembrane region" description="Helical" evidence="1">
    <location>
        <begin position="12"/>
        <end position="30"/>
    </location>
</feature>
<organism evidence="2 3">
    <name type="scientific">Clostridium cavendishii DSM 21758</name>
    <dbReference type="NCBI Taxonomy" id="1121302"/>
    <lineage>
        <taxon>Bacteria</taxon>
        <taxon>Bacillati</taxon>
        <taxon>Bacillota</taxon>
        <taxon>Clostridia</taxon>
        <taxon>Eubacteriales</taxon>
        <taxon>Clostridiaceae</taxon>
        <taxon>Clostridium</taxon>
    </lineage>
</organism>
<dbReference type="AlphaFoldDB" id="A0A1M6CML5"/>
<dbReference type="EMBL" id="FQZB01000004">
    <property type="protein sequence ID" value="SHI62246.1"/>
    <property type="molecule type" value="Genomic_DNA"/>
</dbReference>
<reference evidence="2 3" key="1">
    <citation type="submission" date="2016-11" db="EMBL/GenBank/DDBJ databases">
        <authorList>
            <person name="Jaros S."/>
            <person name="Januszkiewicz K."/>
            <person name="Wedrychowicz H."/>
        </authorList>
    </citation>
    <scope>NUCLEOTIDE SEQUENCE [LARGE SCALE GENOMIC DNA]</scope>
    <source>
        <strain evidence="2 3">DSM 21758</strain>
    </source>
</reference>
<keyword evidence="1" id="KW-0812">Transmembrane</keyword>
<dbReference type="STRING" id="1121302.SAMN02745163_00504"/>
<keyword evidence="3" id="KW-1185">Reference proteome</keyword>
<name>A0A1M6CML5_9CLOT</name>
<gene>
    <name evidence="2" type="ORF">SAMN02745163_00504</name>
</gene>
<evidence type="ECO:0000256" key="1">
    <source>
        <dbReference type="SAM" id="Phobius"/>
    </source>
</evidence>
<evidence type="ECO:0000313" key="3">
    <source>
        <dbReference type="Proteomes" id="UP000184310"/>
    </source>
</evidence>
<keyword evidence="1" id="KW-1133">Transmembrane helix</keyword>